<name>A0A1Z3CJL4_FUSNP</name>
<dbReference type="EMBL" id="CP021934">
    <property type="protein sequence ID" value="ASC02936.1"/>
    <property type="molecule type" value="Genomic_DNA"/>
</dbReference>
<keyword evidence="2" id="KW-1185">Reference proteome</keyword>
<accession>A0A1Z3CJL4</accession>
<protein>
    <recommendedName>
        <fullName evidence="3">DUF4304 domain-containing protein</fullName>
    </recommendedName>
</protein>
<dbReference type="Proteomes" id="UP000196759">
    <property type="component" value="Chromosome"/>
</dbReference>
<proteinExistence type="predicted"/>
<evidence type="ECO:0000313" key="2">
    <source>
        <dbReference type="Proteomes" id="UP000196759"/>
    </source>
</evidence>
<gene>
    <name evidence="1" type="ORF">CBG50_06205</name>
</gene>
<evidence type="ECO:0000313" key="1">
    <source>
        <dbReference type="EMBL" id="ASC02936.1"/>
    </source>
</evidence>
<reference evidence="1 2" key="1">
    <citation type="submission" date="2017-06" db="EMBL/GenBank/DDBJ databases">
        <title>Draft genome sequence of Fusobacterium nucleatum subsp. polymorphum KCOM 1260 (=ChDC F218).</title>
        <authorList>
            <person name="Kook J.-K."/>
            <person name="Park S.-N."/>
            <person name="Lim Y.K."/>
            <person name="Roh H."/>
        </authorList>
    </citation>
    <scope>NUCLEOTIDE SEQUENCE [LARGE SCALE GENOMIC DNA]</scope>
    <source>
        <strain evidence="2">KCOM 1260 (ChDC F218)</strain>
    </source>
</reference>
<dbReference type="Pfam" id="PF14137">
    <property type="entry name" value="DUF4304"/>
    <property type="match status" value="1"/>
</dbReference>
<organism evidence="1 2">
    <name type="scientific">Fusobacterium nucleatum subsp. polymorphum</name>
    <name type="common">Fusobacterium polymorphum</name>
    <dbReference type="NCBI Taxonomy" id="76857"/>
    <lineage>
        <taxon>Bacteria</taxon>
        <taxon>Fusobacteriati</taxon>
        <taxon>Fusobacteriota</taxon>
        <taxon>Fusobacteriia</taxon>
        <taxon>Fusobacteriales</taxon>
        <taxon>Fusobacteriaceae</taxon>
        <taxon>Fusobacterium</taxon>
    </lineage>
</organism>
<evidence type="ECO:0008006" key="3">
    <source>
        <dbReference type="Google" id="ProtNLM"/>
    </source>
</evidence>
<sequence>MTVLDIIFKGEFMKPRELCESAWKEIANNFLDFKATKKGQNLKKISKNKDIIFEISFQSNKYNYSSSVRFSVHFLIQSKLMKKANINNGLVYGGELESLIDRGRIFHWFELAGASYQSSVNEIIELLQKYIIPICNDFEDTEANIEKILNKKAKSSSLFYYIYFFAGKEKAEQYFNKFINEDKLKSKYKGLYHSLEKLPKESIDVNISEFLGADIVKFAYLNGIKMD</sequence>
<dbReference type="AlphaFoldDB" id="A0A1Z3CJL4"/>
<dbReference type="InterPro" id="IPR025412">
    <property type="entry name" value="DUF4304"/>
</dbReference>